<organism evidence="4 5">
    <name type="scientific">Spinacia oleracea</name>
    <name type="common">Spinach</name>
    <dbReference type="NCBI Taxonomy" id="3562"/>
    <lineage>
        <taxon>Eukaryota</taxon>
        <taxon>Viridiplantae</taxon>
        <taxon>Streptophyta</taxon>
        <taxon>Embryophyta</taxon>
        <taxon>Tracheophyta</taxon>
        <taxon>Spermatophyta</taxon>
        <taxon>Magnoliopsida</taxon>
        <taxon>eudicotyledons</taxon>
        <taxon>Gunneridae</taxon>
        <taxon>Pentapetalae</taxon>
        <taxon>Caryophyllales</taxon>
        <taxon>Chenopodiaceae</taxon>
        <taxon>Chenopodioideae</taxon>
        <taxon>Anserineae</taxon>
        <taxon>Spinacia</taxon>
    </lineage>
</organism>
<feature type="compositionally biased region" description="Low complexity" evidence="2">
    <location>
        <begin position="107"/>
        <end position="120"/>
    </location>
</feature>
<feature type="region of interest" description="Disordered" evidence="2">
    <location>
        <begin position="71"/>
        <end position="145"/>
    </location>
</feature>
<dbReference type="CDD" id="cd10747">
    <property type="entry name" value="DnaJ_C"/>
    <property type="match status" value="1"/>
</dbReference>
<feature type="compositionally biased region" description="Basic and acidic residues" evidence="2">
    <location>
        <begin position="89"/>
        <end position="98"/>
    </location>
</feature>
<evidence type="ECO:0000313" key="5">
    <source>
        <dbReference type="RefSeq" id="XP_056694027.1"/>
    </source>
</evidence>
<sequence length="340" mass="38415">MKWNYDKGNLNKHDIVSKFEDNNQGFKNSSNTKMEHRWSGPTTCTNKGSLHHKHSMDDSFFVRSPSLFSHTVSRRSQTPSPYLHRNHSRSPDIIDSNRRNTSRNGAISSSPTETPISSFSKLTSHNHSNTPFVSGDLSKSTSRRSTTPIIFSQSTTRKKPQHVEKRLECSLEELCFGGIKKIKITRDVISDIGIIVQEEETLHINVKPGWRKGTTIKFEGKGDNKLGYLPGDIVITIDEKKHPLFKRVGDDLELGVEVPFLKALVGCNITLPLLGGKNMFFRVDDVIYPGYEKVIQDQGMPKSNVCGQRGDLRLKFIVHFPLNLSKDKCIKVCNILETCF</sequence>
<evidence type="ECO:0000256" key="2">
    <source>
        <dbReference type="SAM" id="MobiDB-lite"/>
    </source>
</evidence>
<dbReference type="SUPFAM" id="SSF49493">
    <property type="entry name" value="HSP40/DnaJ peptide-binding domain"/>
    <property type="match status" value="2"/>
</dbReference>
<feature type="compositionally biased region" description="Polar residues" evidence="2">
    <location>
        <begin position="71"/>
        <end position="80"/>
    </location>
</feature>
<protein>
    <submittedName>
        <fullName evidence="5">Uncharacterized protein isoform X1</fullName>
    </submittedName>
</protein>
<reference evidence="5" key="2">
    <citation type="submission" date="2025-08" db="UniProtKB">
        <authorList>
            <consortium name="RefSeq"/>
        </authorList>
    </citation>
    <scope>IDENTIFICATION</scope>
    <source>
        <tissue evidence="5">Leaf</tissue>
    </source>
</reference>
<dbReference type="InterPro" id="IPR002939">
    <property type="entry name" value="DnaJ_C"/>
</dbReference>
<dbReference type="InterPro" id="IPR051339">
    <property type="entry name" value="DnaJ_subfamily_B"/>
</dbReference>
<dbReference type="PANTHER" id="PTHR24078:SF522">
    <property type="entry name" value="DNAJ CHAPERONE C-TERMINAL DOMAIN-CONTAINING PROTEIN"/>
    <property type="match status" value="1"/>
</dbReference>
<dbReference type="Pfam" id="PF01556">
    <property type="entry name" value="DnaJ_C"/>
    <property type="match status" value="1"/>
</dbReference>
<name>A0ABM3REI5_SPIOL</name>
<accession>A0ABM3REI5</accession>
<keyword evidence="1" id="KW-0143">Chaperone</keyword>
<dbReference type="GeneID" id="110803784"/>
<gene>
    <name evidence="5" type="primary">LOC110803784</name>
</gene>
<dbReference type="InterPro" id="IPR008971">
    <property type="entry name" value="HSP40/DnaJ_pept-bd"/>
</dbReference>
<dbReference type="Gene3D" id="2.60.260.20">
    <property type="entry name" value="Urease metallochaperone UreE, N-terminal domain"/>
    <property type="match status" value="2"/>
</dbReference>
<evidence type="ECO:0000256" key="1">
    <source>
        <dbReference type="ARBA" id="ARBA00023186"/>
    </source>
</evidence>
<feature type="compositionally biased region" description="Polar residues" evidence="2">
    <location>
        <begin position="121"/>
        <end position="145"/>
    </location>
</feature>
<feature type="domain" description="Chaperone DnaJ C-terminal" evidence="3">
    <location>
        <begin position="164"/>
        <end position="321"/>
    </location>
</feature>
<evidence type="ECO:0000313" key="4">
    <source>
        <dbReference type="Proteomes" id="UP000813463"/>
    </source>
</evidence>
<dbReference type="PANTHER" id="PTHR24078">
    <property type="entry name" value="DNAJ HOMOLOG SUBFAMILY C MEMBER"/>
    <property type="match status" value="1"/>
</dbReference>
<dbReference type="Proteomes" id="UP000813463">
    <property type="component" value="Chromosome 3"/>
</dbReference>
<proteinExistence type="predicted"/>
<keyword evidence="4" id="KW-1185">Reference proteome</keyword>
<dbReference type="RefSeq" id="XP_056694027.1">
    <property type="nucleotide sequence ID" value="XM_056838049.1"/>
</dbReference>
<reference evidence="4" key="1">
    <citation type="journal article" date="2021" name="Nat. Commun.">
        <title>Genomic analyses provide insights into spinach domestication and the genetic basis of agronomic traits.</title>
        <authorList>
            <person name="Cai X."/>
            <person name="Sun X."/>
            <person name="Xu C."/>
            <person name="Sun H."/>
            <person name="Wang X."/>
            <person name="Ge C."/>
            <person name="Zhang Z."/>
            <person name="Wang Q."/>
            <person name="Fei Z."/>
            <person name="Jiao C."/>
            <person name="Wang Q."/>
        </authorList>
    </citation>
    <scope>NUCLEOTIDE SEQUENCE [LARGE SCALE GENOMIC DNA]</scope>
    <source>
        <strain evidence="4">cv. Varoflay</strain>
    </source>
</reference>
<evidence type="ECO:0000259" key="3">
    <source>
        <dbReference type="Pfam" id="PF01556"/>
    </source>
</evidence>